<dbReference type="Proteomes" id="UP000029389">
    <property type="component" value="Unassembled WGS sequence"/>
</dbReference>
<sequence length="104" mass="11647">MREVIKIKKGKELFVLLFSLALLCSCQNNKEEAKSEGSKVMDTVQNMVGKKGLRGATVDDKTKIVDLEMAGNENKLKEEINTQLKNQNIKPYTINVSQTSITPF</sequence>
<evidence type="ECO:0000313" key="1">
    <source>
        <dbReference type="EMBL" id="KFM95671.1"/>
    </source>
</evidence>
<dbReference type="EMBL" id="JMQC01000009">
    <property type="protein sequence ID" value="KFM95671.1"/>
    <property type="molecule type" value="Genomic_DNA"/>
</dbReference>
<dbReference type="Proteomes" id="UP000264294">
    <property type="component" value="Unassembled WGS sequence"/>
</dbReference>
<dbReference type="PATRIC" id="fig|1405.8.peg.5725"/>
<proteinExistence type="predicted"/>
<reference evidence="1 3" key="1">
    <citation type="submission" date="2014-04" db="EMBL/GenBank/DDBJ databases">
        <authorList>
            <person name="Bishop-Lilly K.A."/>
            <person name="Broomall S.M."/>
            <person name="Chain P.S."/>
            <person name="Chertkov O."/>
            <person name="Coyne S.R."/>
            <person name="Daligault H.E."/>
            <person name="Davenport K.W."/>
            <person name="Erkkila T."/>
            <person name="Frey K.G."/>
            <person name="Gibbons H.S."/>
            <person name="Gu W."/>
            <person name="Jaissle J."/>
            <person name="Johnson S.L."/>
            <person name="Koroleva G.I."/>
            <person name="Ladner J.T."/>
            <person name="Lo C.-C."/>
            <person name="Minogue T.D."/>
            <person name="Munk C."/>
            <person name="Palacios G.F."/>
            <person name="Redden C.L."/>
            <person name="Rosenzweig C.N."/>
            <person name="Scholz M.B."/>
            <person name="Teshima H."/>
            <person name="Xu Y."/>
        </authorList>
    </citation>
    <scope>NUCLEOTIDE SEQUENCE [LARGE SCALE GENOMIC DNA]</scope>
    <source>
        <strain evidence="1 3">BHP</strain>
    </source>
</reference>
<dbReference type="AlphaFoldDB" id="A0A090YBY6"/>
<dbReference type="EMBL" id="QVOD01000037">
    <property type="protein sequence ID" value="RFT64325.1"/>
    <property type="molecule type" value="Genomic_DNA"/>
</dbReference>
<evidence type="ECO:0000313" key="3">
    <source>
        <dbReference type="Proteomes" id="UP000029389"/>
    </source>
</evidence>
<evidence type="ECO:0000313" key="4">
    <source>
        <dbReference type="Proteomes" id="UP000264294"/>
    </source>
</evidence>
<reference evidence="2 4" key="2">
    <citation type="submission" date="2018-08" db="EMBL/GenBank/DDBJ databases">
        <title>Bacillus clarus sp. nov. strain PS00077A.</title>
        <authorList>
            <person name="Mendez Acevedo M."/>
            <person name="Carroll L."/>
            <person name="Mukherjee M."/>
            <person name="Wiedmann M."/>
            <person name="Kovac J."/>
        </authorList>
    </citation>
    <scope>NUCLEOTIDE SEQUENCE [LARGE SCALE GENOMIC DNA]</scope>
    <source>
        <strain evidence="2 4">PS00077A</strain>
    </source>
</reference>
<accession>A0A090YBY6</accession>
<evidence type="ECO:0000313" key="2">
    <source>
        <dbReference type="EMBL" id="RFT64325.1"/>
    </source>
</evidence>
<dbReference type="PROSITE" id="PS51257">
    <property type="entry name" value="PROKAR_LIPOPROTEIN"/>
    <property type="match status" value="1"/>
</dbReference>
<protein>
    <submittedName>
        <fullName evidence="2">DUF4030 domain-containing protein</fullName>
    </submittedName>
</protein>
<gene>
    <name evidence="2" type="ORF">D0U04_22430</name>
    <name evidence="1" type="ORF">DJ93_5548</name>
</gene>
<name>A0A090YBY6_9BACI</name>
<comment type="caution">
    <text evidence="1">The sequence shown here is derived from an EMBL/GenBank/DDBJ whole genome shotgun (WGS) entry which is preliminary data.</text>
</comment>
<organism evidence="1 3">
    <name type="scientific">Bacillus clarus</name>
    <dbReference type="NCBI Taxonomy" id="2338372"/>
    <lineage>
        <taxon>Bacteria</taxon>
        <taxon>Bacillati</taxon>
        <taxon>Bacillota</taxon>
        <taxon>Bacilli</taxon>
        <taxon>Bacillales</taxon>
        <taxon>Bacillaceae</taxon>
        <taxon>Bacillus</taxon>
        <taxon>Bacillus cereus group</taxon>
    </lineage>
</organism>
<keyword evidence="4" id="KW-1185">Reference proteome</keyword>